<dbReference type="GeneID" id="27675299"/>
<dbReference type="HOGENOM" id="CLU_1917760_0_0_1"/>
<dbReference type="OrthoDB" id="4368520at2759"/>
<sequence>MQQSTAILKFTTRFTFLTSNRSGIPPLHDLTENVQNRGAANILLVLSAADLHWDDLVRHLTDHQDWLSPVTVVCGHIVWITIWDGPHIVAQWFDVRFIICIYRRQYTCDPSQRYQGHNVRRLLWLSDSDTKG</sequence>
<dbReference type="PhylomeDB" id="A0A0A2I7C5"/>
<organism evidence="1 2">
    <name type="scientific">Penicillium expansum</name>
    <name type="common">Blue mold rot fungus</name>
    <dbReference type="NCBI Taxonomy" id="27334"/>
    <lineage>
        <taxon>Eukaryota</taxon>
        <taxon>Fungi</taxon>
        <taxon>Dikarya</taxon>
        <taxon>Ascomycota</taxon>
        <taxon>Pezizomycotina</taxon>
        <taxon>Eurotiomycetes</taxon>
        <taxon>Eurotiomycetidae</taxon>
        <taxon>Eurotiales</taxon>
        <taxon>Aspergillaceae</taxon>
        <taxon>Penicillium</taxon>
    </lineage>
</organism>
<dbReference type="Proteomes" id="UP000030143">
    <property type="component" value="Unassembled WGS sequence"/>
</dbReference>
<comment type="caution">
    <text evidence="1">The sequence shown here is derived from an EMBL/GenBank/DDBJ whole genome shotgun (WGS) entry which is preliminary data.</text>
</comment>
<keyword evidence="2" id="KW-1185">Reference proteome</keyword>
<name>A0A0A2I7C5_PENEN</name>
<dbReference type="STRING" id="27334.A0A0A2I7C5"/>
<proteinExistence type="predicted"/>
<accession>A0A0A2I7C5</accession>
<dbReference type="AlphaFoldDB" id="A0A0A2I7C5"/>
<reference evidence="1 2" key="1">
    <citation type="journal article" date="2015" name="Mol. Plant Microbe Interact.">
        <title>Genome, transcriptome, and functional analyses of Penicillium expansum provide new insights into secondary metabolism and pathogenicity.</title>
        <authorList>
            <person name="Ballester A.R."/>
            <person name="Marcet-Houben M."/>
            <person name="Levin E."/>
            <person name="Sela N."/>
            <person name="Selma-Lazaro C."/>
            <person name="Carmona L."/>
            <person name="Wisniewski M."/>
            <person name="Droby S."/>
            <person name="Gonzalez-Candelas L."/>
            <person name="Gabaldon T."/>
        </authorList>
    </citation>
    <scope>NUCLEOTIDE SEQUENCE [LARGE SCALE GENOMIC DNA]</scope>
    <source>
        <strain evidence="1 2">MD-8</strain>
    </source>
</reference>
<protein>
    <submittedName>
        <fullName evidence="1">Uncharacterized protein</fullName>
    </submittedName>
</protein>
<dbReference type="EMBL" id="JQFZ01000238">
    <property type="protein sequence ID" value="KGO54067.1"/>
    <property type="molecule type" value="Genomic_DNA"/>
</dbReference>
<evidence type="ECO:0000313" key="1">
    <source>
        <dbReference type="EMBL" id="KGO54067.1"/>
    </source>
</evidence>
<dbReference type="VEuPathDB" id="FungiDB:PEXP_100660"/>
<dbReference type="RefSeq" id="XP_016596574.1">
    <property type="nucleotide sequence ID" value="XM_016739880.1"/>
</dbReference>
<gene>
    <name evidence="1" type="ORF">PEX2_026050</name>
</gene>
<evidence type="ECO:0000313" key="2">
    <source>
        <dbReference type="Proteomes" id="UP000030143"/>
    </source>
</evidence>